<dbReference type="SUPFAM" id="SSF50729">
    <property type="entry name" value="PH domain-like"/>
    <property type="match status" value="1"/>
</dbReference>
<dbReference type="InterPro" id="IPR037862">
    <property type="entry name" value="PLC-beta_PH"/>
</dbReference>
<dbReference type="GO" id="GO:0016042">
    <property type="term" value="P:lipid catabolic process"/>
    <property type="evidence" value="ECO:0007669"/>
    <property type="project" value="UniProtKB-KW"/>
</dbReference>
<reference evidence="12" key="1">
    <citation type="submission" date="1998-09" db="EMBL/GenBank/DDBJ databases">
        <title>Phospholipase C cDNAs from sponge and hydra: Antiquity of genes involved in the inositol phospholipid signaling pathway.</title>
        <authorList>
            <person name="Koyanagi M."/>
            <person name="Ono K."/>
            <person name="Suga H."/>
            <person name="Iwabe N."/>
            <person name="Miyata T."/>
        </authorList>
    </citation>
    <scope>NUCLEOTIDE SEQUENCE</scope>
</reference>
<dbReference type="CDD" id="cd08558">
    <property type="entry name" value="PI-PLCc_eukaryota"/>
    <property type="match status" value="1"/>
</dbReference>
<feature type="binding site" evidence="7">
    <location>
        <position position="338"/>
    </location>
    <ligand>
        <name>Ca(2+)</name>
        <dbReference type="ChEBI" id="CHEBI:29108"/>
    </ligand>
</feature>
<dbReference type="SUPFAM" id="SSF49562">
    <property type="entry name" value="C2 domain (Calcium/lipid-binding domain, CaLB)"/>
    <property type="match status" value="1"/>
</dbReference>
<feature type="active site" evidence="6">
    <location>
        <position position="337"/>
    </location>
</feature>
<keyword evidence="4 5" id="KW-0807">Transducer</keyword>
<dbReference type="Gene3D" id="2.30.29.240">
    <property type="match status" value="1"/>
</dbReference>
<dbReference type="SUPFAM" id="SSF51695">
    <property type="entry name" value="PLC-like phosphodiesterases"/>
    <property type="match status" value="1"/>
</dbReference>
<keyword evidence="7" id="KW-0106">Calcium</keyword>
<feature type="binding site" evidence="7">
    <location>
        <position position="369"/>
    </location>
    <ligand>
        <name>Ca(2+)</name>
        <dbReference type="ChEBI" id="CHEBI:29108"/>
    </ligand>
</feature>
<dbReference type="SUPFAM" id="SSF47473">
    <property type="entry name" value="EF-hand"/>
    <property type="match status" value="1"/>
</dbReference>
<feature type="region of interest" description="Disordered" evidence="9">
    <location>
        <begin position="478"/>
        <end position="522"/>
    </location>
</feature>
<dbReference type="InterPro" id="IPR035892">
    <property type="entry name" value="C2_domain_sf"/>
</dbReference>
<dbReference type="PANTHER" id="PTHR10336">
    <property type="entry name" value="PHOSPHOINOSITIDE-SPECIFIC PHOSPHOLIPASE C FAMILY PROTEIN"/>
    <property type="match status" value="1"/>
</dbReference>
<dbReference type="InterPro" id="IPR000008">
    <property type="entry name" value="C2_dom"/>
</dbReference>
<dbReference type="PIRSF" id="PIRSF000956">
    <property type="entry name" value="PLC-beta"/>
    <property type="match status" value="1"/>
</dbReference>
<dbReference type="Gene3D" id="3.20.20.190">
    <property type="entry name" value="Phosphatidylinositol (PI) phosphodiesterase"/>
    <property type="match status" value="2"/>
</dbReference>
<evidence type="ECO:0000256" key="7">
    <source>
        <dbReference type="PIRSR" id="PIRSR000956-2"/>
    </source>
</evidence>
<dbReference type="SMART" id="SM00239">
    <property type="entry name" value="C2"/>
    <property type="match status" value="1"/>
</dbReference>
<dbReference type="PROSITE" id="PS50004">
    <property type="entry name" value="C2"/>
    <property type="match status" value="1"/>
</dbReference>
<evidence type="ECO:0000256" key="5">
    <source>
        <dbReference type="PIRNR" id="PIRNR000956"/>
    </source>
</evidence>
<feature type="domain" description="C2" evidence="10">
    <location>
        <begin position="885"/>
        <end position="1010"/>
    </location>
</feature>
<feature type="region of interest" description="Disordered" evidence="9">
    <location>
        <begin position="558"/>
        <end position="709"/>
    </location>
</feature>
<dbReference type="Gene3D" id="2.60.40.150">
    <property type="entry name" value="C2 domain"/>
    <property type="match status" value="1"/>
</dbReference>
<feature type="binding site" evidence="7">
    <location>
        <position position="415"/>
    </location>
    <ligand>
        <name>Ca(2+)</name>
        <dbReference type="ChEBI" id="CHEBI:29108"/>
    </ligand>
</feature>
<feature type="compositionally biased region" description="Polar residues" evidence="9">
    <location>
        <begin position="607"/>
        <end position="619"/>
    </location>
</feature>
<dbReference type="GO" id="GO:0004435">
    <property type="term" value="F:phosphatidylinositol-4,5-bisphosphate phospholipase C activity"/>
    <property type="evidence" value="ECO:0007669"/>
    <property type="project" value="UniProtKB-UniRule"/>
</dbReference>
<sequence>MAGHVSKRVLKQPDVQSILLSGVSFWKWEDGDQVAQKAEFFADKDAHFLYAKPEDKSKYNIIWDVTHISDVRAGKVPYKDSKLHEFLRSMTSSDYLEPEQFLTMVYRREGIVNLDHVQLMAPSMDVAEKWKRAVNAIVFNMLRFNASTLTFFKRNYQRILLSCNGYGQIPVKSICRALLLRVRDKTDMELFGIFDAQKKKMDDGTEYIQDTDFTWDKYEQLVNQLTKGRTSDMECVIKDLGKSKKHQQLTLQEFHNFLTKCQRDPRLNTILYPPPTKQQAKELAEKYEGKAVEDRLTPRALLNFLMSEDNNVLGVENLDQFMDMTQPLSHYFINSSHNTYLTGHQLRSLSTVEMYRQCLLLGCRCVELDLWPEGEDIIITHGGTLCTKIPFKDVVEAISEYAFITSEFPVILSIENHCRHKPLLIQKIASTFALVFGDKLQKSPLDDYPLEPGLPLPSPERLKGKILIKDKVKKSKGIESSTGTLPRGAHLTSEDKAETLSRKSGTGDKVSDGNGGQATPTSKEFVMPSVALTSLSASSLVVKDKMDIANLREIVPLPESPLETSPGPRKTSPGLTETCPGSPGPIKTSPGPVDTSPSSPLHVVPTCTWSGLTTPSSANAGGPPGTSTELPLPESTPPPPLPPPSETTPFNLETVPIPGTPPPSSGVNRTEEIQDNESCPLSPLDTSTAPDPNIPTDSPKETAPHPVTPVNSLKETAFQNRSLKKTFSGMTEDSMESTPRKEEEFVYNMTPARPSEGEAFVTGPLVDIINYCSGITFEGFEAAEKTNCSFYQSSFNEDKGVSLVKVTAREFVKYNMRQMSRIYPQGGRINSSNYMPQIFWNVGCQLVALNFQSTDLPIQLNNAKYEFNGVTGYLLKPAAYLKERTTGGLFNPFIQNPVENIVPATLTLKVISGIFLTEKRTNCLVEAQMFGLPSDTVNHKFYTTKKEAPHPVWDHEPFTFAKILLPEMAMLRVAVYDEDRELLGQRSLPVNAIRAGYRHIPLRDKYNQPLSLASLFVHIMVDDWVGSDMEAIIAGLMDPIAFVNSALAELAIGTENEDQDPSLLSGSSTLPRTRKPENTDARKDSTTTVASPFPPSASFDQKVDAATIPSSPPVGSTAAAASSMAAPETKSLTLNYPKAKVDDVLPIVQMVTKRPPPVAAQHVDDCIAFHESILKIEKKMVTDRMKVLKKHEKHLSDHGSKQSKGKQEEVASRIAALKDDHSKELLALDKKLLHERNVKLETLLNEAHKKEMKDLIAQHRSEINSVSSELIMFLKRRDSDTKGRMAFDERTIAVGTKNKGELEKLHQKEKENLEKSQKEAKERLQKEYEESLNKLEHPKGTSGSPEQTKEEATAM</sequence>
<dbReference type="GO" id="GO:0051209">
    <property type="term" value="P:release of sequestered calcium ion into cytosol"/>
    <property type="evidence" value="ECO:0007669"/>
    <property type="project" value="TreeGrafter"/>
</dbReference>
<feature type="active site" evidence="6">
    <location>
        <position position="381"/>
    </location>
</feature>
<keyword evidence="1 5" id="KW-0378">Hydrolase</keyword>
<dbReference type="Gene3D" id="1.10.238.10">
    <property type="entry name" value="EF-hand"/>
    <property type="match status" value="1"/>
</dbReference>
<organism evidence="12">
    <name type="scientific">Ephydatia fluviatilis</name>
    <dbReference type="NCBI Taxonomy" id="31330"/>
    <lineage>
        <taxon>Eukaryota</taxon>
        <taxon>Metazoa</taxon>
        <taxon>Porifera</taxon>
        <taxon>Demospongiae</taxon>
        <taxon>Heteroscleromorpha</taxon>
        <taxon>Spongillida</taxon>
        <taxon>Spongillidae</taxon>
        <taxon>Ephydatia</taxon>
    </lineage>
</organism>
<comment type="cofactor">
    <cofactor evidence="7">
        <name>Ca(2+)</name>
        <dbReference type="ChEBI" id="CHEBI:29108"/>
    </cofactor>
    <text evidence="7">Binds 1 Ca(2+) ion per subunit.</text>
</comment>
<dbReference type="SMART" id="SM00148">
    <property type="entry name" value="PLCXc"/>
    <property type="match status" value="1"/>
</dbReference>
<feature type="region of interest" description="Disordered" evidence="9">
    <location>
        <begin position="1191"/>
        <end position="1211"/>
    </location>
</feature>
<comment type="catalytic activity">
    <reaction evidence="5 8">
        <text>a 1,2-diacyl-sn-glycero-3-phospho-(1D-myo-inositol-4,5-bisphosphate) + H2O = 1D-myo-inositol 1,4,5-trisphosphate + a 1,2-diacyl-sn-glycerol + H(+)</text>
        <dbReference type="Rhea" id="RHEA:33179"/>
        <dbReference type="ChEBI" id="CHEBI:15377"/>
        <dbReference type="ChEBI" id="CHEBI:15378"/>
        <dbReference type="ChEBI" id="CHEBI:17815"/>
        <dbReference type="ChEBI" id="CHEBI:58456"/>
        <dbReference type="ChEBI" id="CHEBI:203600"/>
        <dbReference type="EC" id="3.1.4.11"/>
    </reaction>
</comment>
<dbReference type="GO" id="GO:0046488">
    <property type="term" value="P:phosphatidylinositol metabolic process"/>
    <property type="evidence" value="ECO:0007669"/>
    <property type="project" value="TreeGrafter"/>
</dbReference>
<name>O97033_9METZ</name>
<feature type="compositionally biased region" description="Polar residues" evidence="9">
    <location>
        <begin position="1062"/>
        <end position="1071"/>
    </location>
</feature>
<evidence type="ECO:0000256" key="3">
    <source>
        <dbReference type="ARBA" id="ARBA00023098"/>
    </source>
</evidence>
<dbReference type="PROSITE" id="PS50008">
    <property type="entry name" value="PIPLC_Y_DOMAIN"/>
    <property type="match status" value="1"/>
</dbReference>
<keyword evidence="2 5" id="KW-0442">Lipid degradation</keyword>
<evidence type="ECO:0000256" key="2">
    <source>
        <dbReference type="ARBA" id="ARBA00022963"/>
    </source>
</evidence>
<evidence type="ECO:0000256" key="8">
    <source>
        <dbReference type="RuleBase" id="RU361133"/>
    </source>
</evidence>
<dbReference type="InterPro" id="IPR001711">
    <property type="entry name" value="PLipase_C_Pinositol-sp_Y"/>
</dbReference>
<evidence type="ECO:0000259" key="10">
    <source>
        <dbReference type="PROSITE" id="PS50004"/>
    </source>
</evidence>
<feature type="region of interest" description="Disordered" evidence="9">
    <location>
        <begin position="1056"/>
        <end position="1128"/>
    </location>
</feature>
<feature type="compositionally biased region" description="Basic and acidic residues" evidence="9">
    <location>
        <begin position="492"/>
        <end position="511"/>
    </location>
</feature>
<dbReference type="InterPro" id="IPR017946">
    <property type="entry name" value="PLC-like_Pdiesterase_TIM-brl"/>
</dbReference>
<accession>O97033</accession>
<dbReference type="Pfam" id="PF00388">
    <property type="entry name" value="PI-PLC-X"/>
    <property type="match status" value="1"/>
</dbReference>
<evidence type="ECO:0000313" key="12">
    <source>
        <dbReference type="EMBL" id="BAA76274.1"/>
    </source>
</evidence>
<dbReference type="PANTHER" id="PTHR10336:SF36">
    <property type="entry name" value="1-PHOSPHATIDYLINOSITOL 4,5-BISPHOSPHATE PHOSPHODIESTERASE BETA-4"/>
    <property type="match status" value="1"/>
</dbReference>
<protein>
    <recommendedName>
        <fullName evidence="5">1-phosphatidylinositol 4,5-bisphosphate phosphodiesterase</fullName>
        <ecNumber evidence="5">3.1.4.11</ecNumber>
    </recommendedName>
</protein>
<dbReference type="Pfam" id="PF00387">
    <property type="entry name" value="PI-PLC-Y"/>
    <property type="match status" value="1"/>
</dbReference>
<feature type="compositionally biased region" description="Basic and acidic residues" evidence="9">
    <location>
        <begin position="1298"/>
        <end position="1339"/>
    </location>
</feature>
<evidence type="ECO:0000256" key="4">
    <source>
        <dbReference type="ARBA" id="ARBA00023224"/>
    </source>
</evidence>
<evidence type="ECO:0000259" key="11">
    <source>
        <dbReference type="PROSITE" id="PS50008"/>
    </source>
</evidence>
<keyword evidence="3 5" id="KW-0443">Lipid metabolism</keyword>
<dbReference type="PRINTS" id="PR00390">
    <property type="entry name" value="PHPHLIPASEC"/>
</dbReference>
<dbReference type="InterPro" id="IPR000909">
    <property type="entry name" value="PLipase_C_PInositol-sp_X_dom"/>
</dbReference>
<dbReference type="EMBL" id="AB017509">
    <property type="protein sequence ID" value="BAA76274.1"/>
    <property type="molecule type" value="mRNA"/>
</dbReference>
<dbReference type="SUPFAM" id="SSF69989">
    <property type="entry name" value="C-terminal domain of PLC-beta"/>
    <property type="match status" value="1"/>
</dbReference>
<dbReference type="InterPro" id="IPR001192">
    <property type="entry name" value="PI-PLC_fam"/>
</dbReference>
<dbReference type="CDD" id="cd13361">
    <property type="entry name" value="PH_PLC_beta"/>
    <property type="match status" value="1"/>
</dbReference>
<feature type="compositionally biased region" description="Basic and acidic residues" evidence="9">
    <location>
        <begin position="1074"/>
        <end position="1085"/>
    </location>
</feature>
<feature type="binding site" evidence="7">
    <location>
        <position position="367"/>
    </location>
    <ligand>
        <name>Ca(2+)</name>
        <dbReference type="ChEBI" id="CHEBI:29108"/>
    </ligand>
</feature>
<dbReference type="CDD" id="cd00275">
    <property type="entry name" value="C2_PLC_like"/>
    <property type="match status" value="1"/>
</dbReference>
<feature type="compositionally biased region" description="Basic and acidic residues" evidence="9">
    <location>
        <begin position="1194"/>
        <end position="1211"/>
    </location>
</feature>
<dbReference type="EC" id="3.1.4.11" evidence="5"/>
<dbReference type="CDD" id="cd16200">
    <property type="entry name" value="EFh_PI-PLCbeta"/>
    <property type="match status" value="1"/>
</dbReference>
<evidence type="ECO:0000256" key="9">
    <source>
        <dbReference type="SAM" id="MobiDB-lite"/>
    </source>
</evidence>
<keyword evidence="7" id="KW-0479">Metal-binding</keyword>
<dbReference type="Pfam" id="PF17787">
    <property type="entry name" value="PH_14"/>
    <property type="match status" value="1"/>
</dbReference>
<proteinExistence type="evidence at transcript level"/>
<feature type="compositionally biased region" description="Pro residues" evidence="9">
    <location>
        <begin position="634"/>
        <end position="646"/>
    </location>
</feature>
<feature type="region of interest" description="Disordered" evidence="9">
    <location>
        <begin position="1297"/>
        <end position="1355"/>
    </location>
</feature>
<dbReference type="InterPro" id="IPR016280">
    <property type="entry name" value="PLC-beta"/>
</dbReference>
<dbReference type="SMART" id="SM00149">
    <property type="entry name" value="PLCYc"/>
    <property type="match status" value="1"/>
</dbReference>
<dbReference type="GO" id="GO:0005509">
    <property type="term" value="F:calcium ion binding"/>
    <property type="evidence" value="ECO:0007669"/>
    <property type="project" value="UniProtKB-UniRule"/>
</dbReference>
<feature type="compositionally biased region" description="Low complexity" evidence="9">
    <location>
        <begin position="1116"/>
        <end position="1126"/>
    </location>
</feature>
<dbReference type="PROSITE" id="PS50007">
    <property type="entry name" value="PIPLC_X_DOMAIN"/>
    <property type="match status" value="1"/>
</dbReference>
<dbReference type="InterPro" id="IPR011992">
    <property type="entry name" value="EF-hand-dom_pair"/>
</dbReference>
<dbReference type="GO" id="GO:0048015">
    <property type="term" value="P:phosphatidylinositol-mediated signaling"/>
    <property type="evidence" value="ECO:0007669"/>
    <property type="project" value="TreeGrafter"/>
</dbReference>
<evidence type="ECO:0000256" key="1">
    <source>
        <dbReference type="ARBA" id="ARBA00022801"/>
    </source>
</evidence>
<evidence type="ECO:0000256" key="6">
    <source>
        <dbReference type="PIRSR" id="PIRSR000956-1"/>
    </source>
</evidence>
<feature type="domain" description="PI-PLC Y-box" evidence="11">
    <location>
        <begin position="765"/>
        <end position="877"/>
    </location>
</feature>
<feature type="compositionally biased region" description="Polar residues" evidence="9">
    <location>
        <begin position="676"/>
        <end position="690"/>
    </location>
</feature>